<evidence type="ECO:0000256" key="1">
    <source>
        <dbReference type="SAM" id="Phobius"/>
    </source>
</evidence>
<proteinExistence type="predicted"/>
<keyword evidence="4" id="KW-1185">Reference proteome</keyword>
<dbReference type="SMART" id="SM00014">
    <property type="entry name" value="acidPPc"/>
    <property type="match status" value="1"/>
</dbReference>
<keyword evidence="1" id="KW-0472">Membrane</keyword>
<accession>A0A154BXH1</accession>
<dbReference type="AlphaFoldDB" id="A0A154BXH1"/>
<feature type="transmembrane region" description="Helical" evidence="1">
    <location>
        <begin position="12"/>
        <end position="31"/>
    </location>
</feature>
<feature type="transmembrane region" description="Helical" evidence="1">
    <location>
        <begin position="124"/>
        <end position="149"/>
    </location>
</feature>
<name>A0A154BXH1_ANASB</name>
<keyword evidence="1" id="KW-1133">Transmembrane helix</keyword>
<evidence type="ECO:0000313" key="4">
    <source>
        <dbReference type="Proteomes" id="UP000076268"/>
    </source>
</evidence>
<comment type="caution">
    <text evidence="3">The sequence shown here is derived from an EMBL/GenBank/DDBJ whole genome shotgun (WGS) entry which is preliminary data.</text>
</comment>
<sequence length="193" mass="21029">MNQMDLKQSNGFRLALELSIITGAITIALVYMLGQTGNPQLFTFATQLGGMGNDIFLLVTNGIIFAWAWRNNMRGVIGLTLAMDAAVWALVQSIKLIPFGAWALRPNGDIGGFPSGHTTHAFAMAFALTTIFPRFGWVWYLGAGIIGWSRVESAWHTPFQVTAGVFFGIAVGVTFVKYLLKKYAGPPHTTEQA</sequence>
<dbReference type="Pfam" id="PF01569">
    <property type="entry name" value="PAP2"/>
    <property type="match status" value="1"/>
</dbReference>
<organism evidence="3 4">
    <name type="scientific">Anaerosporomusa subterranea</name>
    <dbReference type="NCBI Taxonomy" id="1794912"/>
    <lineage>
        <taxon>Bacteria</taxon>
        <taxon>Bacillati</taxon>
        <taxon>Bacillota</taxon>
        <taxon>Negativicutes</taxon>
        <taxon>Acetonemataceae</taxon>
        <taxon>Anaerosporomusa</taxon>
    </lineage>
</organism>
<feature type="transmembrane region" description="Helical" evidence="1">
    <location>
        <begin position="161"/>
        <end position="180"/>
    </location>
</feature>
<reference evidence="3 4" key="1">
    <citation type="submission" date="2016-02" db="EMBL/GenBank/DDBJ databases">
        <title>Anaerosporomusa subterraneum gen. nov., sp. nov., a spore-forming obligate anaerobe isolated from saprolite.</title>
        <authorList>
            <person name="Choi J.K."/>
            <person name="Shah M."/>
            <person name="Yee N."/>
        </authorList>
    </citation>
    <scope>NUCLEOTIDE SEQUENCE [LARGE SCALE GENOMIC DNA]</scope>
    <source>
        <strain evidence="3 4">RU4</strain>
    </source>
</reference>
<dbReference type="RefSeq" id="WP_066236901.1">
    <property type="nucleotide sequence ID" value="NZ_LSGP01000001.1"/>
</dbReference>
<dbReference type="SUPFAM" id="SSF48317">
    <property type="entry name" value="Acid phosphatase/Vanadium-dependent haloperoxidase"/>
    <property type="match status" value="1"/>
</dbReference>
<feature type="domain" description="Phosphatidic acid phosphatase type 2/haloperoxidase" evidence="2">
    <location>
        <begin position="76"/>
        <end position="176"/>
    </location>
</feature>
<protein>
    <submittedName>
        <fullName evidence="3">Phosphoesterase PA-phosphatase</fullName>
    </submittedName>
</protein>
<dbReference type="STRING" id="1794912.AXX12_01080"/>
<dbReference type="InterPro" id="IPR036938">
    <property type="entry name" value="PAP2/HPO_sf"/>
</dbReference>
<feature type="transmembrane region" description="Helical" evidence="1">
    <location>
        <begin position="51"/>
        <end position="69"/>
    </location>
</feature>
<evidence type="ECO:0000313" key="3">
    <source>
        <dbReference type="EMBL" id="KYZ78168.1"/>
    </source>
</evidence>
<dbReference type="Proteomes" id="UP000076268">
    <property type="component" value="Unassembled WGS sequence"/>
</dbReference>
<gene>
    <name evidence="3" type="ORF">AXX12_01080</name>
</gene>
<dbReference type="OrthoDB" id="1683871at2"/>
<dbReference type="InterPro" id="IPR000326">
    <property type="entry name" value="PAP2/HPO"/>
</dbReference>
<dbReference type="Gene3D" id="1.20.144.10">
    <property type="entry name" value="Phosphatidic acid phosphatase type 2/haloperoxidase"/>
    <property type="match status" value="1"/>
</dbReference>
<dbReference type="EMBL" id="LSGP01000001">
    <property type="protein sequence ID" value="KYZ78168.1"/>
    <property type="molecule type" value="Genomic_DNA"/>
</dbReference>
<keyword evidence="1" id="KW-0812">Transmembrane</keyword>
<evidence type="ECO:0000259" key="2">
    <source>
        <dbReference type="SMART" id="SM00014"/>
    </source>
</evidence>